<gene>
    <name evidence="1" type="ORF">LCPAC401_00940</name>
</gene>
<accession>A0A481ZA03</accession>
<evidence type="ECO:0000313" key="1">
    <source>
        <dbReference type="EMBL" id="QBK92456.1"/>
    </source>
</evidence>
<proteinExistence type="predicted"/>
<sequence>MAEKVLSREGNRAKFRIESMIAIVAATRRSSNRVKNCDPIVRNTLLVDRMCTIIDVSFTLLSCFINNTNENLEEKDQIPQEKIKEWLRHVGKIDREWNDDMNALIEYIQQPMFSPDHPKGAGLLRESKENFDGKIEKIPFEE</sequence>
<protein>
    <submittedName>
        <fullName evidence="1">Uncharacterized protein</fullName>
    </submittedName>
</protein>
<reference evidence="1" key="1">
    <citation type="journal article" date="2019" name="MBio">
        <title>Virus Genomes from Deep Sea Sediments Expand the Ocean Megavirome and Support Independent Origins of Viral Gigantism.</title>
        <authorList>
            <person name="Backstrom D."/>
            <person name="Yutin N."/>
            <person name="Jorgensen S.L."/>
            <person name="Dharamshi J."/>
            <person name="Homa F."/>
            <person name="Zaremba-Niedwiedzka K."/>
            <person name="Spang A."/>
            <person name="Wolf Y.I."/>
            <person name="Koonin E.V."/>
            <person name="Ettema T.J."/>
        </authorList>
    </citation>
    <scope>NUCLEOTIDE SEQUENCE</scope>
</reference>
<organism evidence="1">
    <name type="scientific">Pithovirus LCPAC401</name>
    <dbReference type="NCBI Taxonomy" id="2506595"/>
    <lineage>
        <taxon>Viruses</taxon>
        <taxon>Pithoviruses</taxon>
    </lineage>
</organism>
<name>A0A481ZA03_9VIRU</name>
<dbReference type="EMBL" id="MK500577">
    <property type="protein sequence ID" value="QBK92456.1"/>
    <property type="molecule type" value="Genomic_DNA"/>
</dbReference>